<dbReference type="PROSITE" id="PS51297">
    <property type="entry name" value="K_BOX"/>
    <property type="match status" value="1"/>
</dbReference>
<feature type="domain" description="K-box" evidence="7">
    <location>
        <begin position="86"/>
        <end position="176"/>
    </location>
</feature>
<evidence type="ECO:0000256" key="1">
    <source>
        <dbReference type="ARBA" id="ARBA00004123"/>
    </source>
</evidence>
<keyword evidence="5" id="KW-0539">Nucleus</keyword>
<dbReference type="Gene3D" id="3.40.1810.10">
    <property type="entry name" value="Transcription factor, MADS-box"/>
    <property type="match status" value="1"/>
</dbReference>
<dbReference type="InterPro" id="IPR036879">
    <property type="entry name" value="TF_MADSbox_sf"/>
</dbReference>
<protein>
    <submittedName>
        <fullName evidence="8">OsMADS32-like protein</fullName>
    </submittedName>
</protein>
<dbReference type="GO" id="GO:0005634">
    <property type="term" value="C:nucleus"/>
    <property type="evidence" value="ECO:0007669"/>
    <property type="project" value="UniProtKB-SubCell"/>
</dbReference>
<dbReference type="PROSITE" id="PS50066">
    <property type="entry name" value="MADS_BOX_2"/>
    <property type="match status" value="1"/>
</dbReference>
<organism evidence="8">
    <name type="scientific">Iris fulva</name>
    <dbReference type="NCBI Taxonomy" id="92176"/>
    <lineage>
        <taxon>Eukaryota</taxon>
        <taxon>Viridiplantae</taxon>
        <taxon>Streptophyta</taxon>
        <taxon>Embryophyta</taxon>
        <taxon>Tracheophyta</taxon>
        <taxon>Spermatophyta</taxon>
        <taxon>Magnoliopsida</taxon>
        <taxon>Liliopsida</taxon>
        <taxon>Asparagales</taxon>
        <taxon>Iridaceae</taxon>
        <taxon>Iridoideae</taxon>
        <taxon>Irideae</taxon>
        <taxon>Iris</taxon>
    </lineage>
</organism>
<dbReference type="GO" id="GO:0000977">
    <property type="term" value="F:RNA polymerase II transcription regulatory region sequence-specific DNA binding"/>
    <property type="evidence" value="ECO:0007669"/>
    <property type="project" value="InterPro"/>
</dbReference>
<dbReference type="GO" id="GO:0045944">
    <property type="term" value="P:positive regulation of transcription by RNA polymerase II"/>
    <property type="evidence" value="ECO:0007669"/>
    <property type="project" value="InterPro"/>
</dbReference>
<dbReference type="PROSITE" id="PS00350">
    <property type="entry name" value="MADS_BOX_1"/>
    <property type="match status" value="1"/>
</dbReference>
<dbReference type="GO" id="GO:0003700">
    <property type="term" value="F:DNA-binding transcription factor activity"/>
    <property type="evidence" value="ECO:0007669"/>
    <property type="project" value="InterPro"/>
</dbReference>
<dbReference type="PANTHER" id="PTHR48019">
    <property type="entry name" value="SERUM RESPONSE FACTOR HOMOLOG"/>
    <property type="match status" value="1"/>
</dbReference>
<keyword evidence="4" id="KW-0804">Transcription</keyword>
<evidence type="ECO:0000256" key="2">
    <source>
        <dbReference type="ARBA" id="ARBA00023015"/>
    </source>
</evidence>
<keyword evidence="3" id="KW-0238">DNA-binding</keyword>
<dbReference type="Pfam" id="PF00319">
    <property type="entry name" value="SRF-TF"/>
    <property type="match status" value="1"/>
</dbReference>
<evidence type="ECO:0000256" key="5">
    <source>
        <dbReference type="ARBA" id="ARBA00023242"/>
    </source>
</evidence>
<dbReference type="InterPro" id="IPR002487">
    <property type="entry name" value="TF_Kbox"/>
</dbReference>
<dbReference type="CDD" id="cd00265">
    <property type="entry name" value="MADS_MEF2_like"/>
    <property type="match status" value="1"/>
</dbReference>
<dbReference type="SUPFAM" id="SSF55455">
    <property type="entry name" value="SRF-like"/>
    <property type="match status" value="1"/>
</dbReference>
<proteinExistence type="evidence at transcript level"/>
<dbReference type="EMBL" id="JW988064">
    <property type="protein sequence ID" value="AFP65778.1"/>
    <property type="molecule type" value="mRNA"/>
</dbReference>
<evidence type="ECO:0000256" key="3">
    <source>
        <dbReference type="ARBA" id="ARBA00023125"/>
    </source>
</evidence>
<sequence length="198" mass="23159">MGRGRMEIRRIENPTQRQSTFYKRRDGLFKKAKELSVLCDADLLLILFSNSGKLYEFHTPSVPRTKDLIERYETVTQNKVLTDHCMQDRSAEVGKVEKLCELLERELRFMKVDEGQDYTLPVLDMLEQNLEAAINKVRVEKDRKIHGEMYHLQNVVKDRQQERYGLCEKLSNIQVLREMGVEGSTGFTNELDLKLGFN</sequence>
<dbReference type="InterPro" id="IPR050142">
    <property type="entry name" value="MADS-box/MEF2_TF"/>
</dbReference>
<reference evidence="8" key="1">
    <citation type="journal article" date="2013" name="Gene">
        <title>Transcriptome sequencing and phylogenetic analysis of floral and leaf MIKC(C) MADS-box and R2R3 MYB transcription factors from the monocot Iris fulva.</title>
        <authorList>
            <person name="Ballerini E.S."/>
            <person name="Mockaitis K."/>
            <person name="Arnold M.L."/>
        </authorList>
    </citation>
    <scope>NUCLEOTIDE SEQUENCE</scope>
</reference>
<dbReference type="PRINTS" id="PR00404">
    <property type="entry name" value="MADSDOMAIN"/>
</dbReference>
<dbReference type="AlphaFoldDB" id="K9LYZ8"/>
<accession>K9LYZ8</accession>
<evidence type="ECO:0000256" key="4">
    <source>
        <dbReference type="ARBA" id="ARBA00023163"/>
    </source>
</evidence>
<name>K9LYZ8_9ASPA</name>
<dbReference type="Pfam" id="PF01486">
    <property type="entry name" value="K-box"/>
    <property type="match status" value="1"/>
</dbReference>
<evidence type="ECO:0000259" key="6">
    <source>
        <dbReference type="PROSITE" id="PS50066"/>
    </source>
</evidence>
<comment type="subcellular location">
    <subcellularLocation>
        <location evidence="1">Nucleus</location>
    </subcellularLocation>
</comment>
<evidence type="ECO:0000313" key="8">
    <source>
        <dbReference type="EMBL" id="AFP65778.1"/>
    </source>
</evidence>
<feature type="domain" description="MADS-box" evidence="6">
    <location>
        <begin position="1"/>
        <end position="61"/>
    </location>
</feature>
<keyword evidence="2" id="KW-0805">Transcription regulation</keyword>
<dbReference type="SMART" id="SM00432">
    <property type="entry name" value="MADS"/>
    <property type="match status" value="1"/>
</dbReference>
<dbReference type="InterPro" id="IPR002100">
    <property type="entry name" value="TF_MADSbox"/>
</dbReference>
<dbReference type="InterPro" id="IPR033896">
    <property type="entry name" value="MEF2-like_N"/>
</dbReference>
<evidence type="ECO:0000259" key="7">
    <source>
        <dbReference type="PROSITE" id="PS51297"/>
    </source>
</evidence>
<dbReference type="GO" id="GO:0046983">
    <property type="term" value="F:protein dimerization activity"/>
    <property type="evidence" value="ECO:0007669"/>
    <property type="project" value="InterPro"/>
</dbReference>